<accession>A0A8T2K3Z4</accession>
<feature type="coiled-coil region" evidence="1">
    <location>
        <begin position="84"/>
        <end position="139"/>
    </location>
</feature>
<evidence type="ECO:0000313" key="3">
    <source>
        <dbReference type="Proteomes" id="UP000812440"/>
    </source>
</evidence>
<evidence type="ECO:0000313" key="2">
    <source>
        <dbReference type="EMBL" id="KAG8449351.1"/>
    </source>
</evidence>
<dbReference type="InterPro" id="IPR039139">
    <property type="entry name" value="CCDC170-like"/>
</dbReference>
<organism evidence="2 3">
    <name type="scientific">Hymenochirus boettgeri</name>
    <name type="common">Congo dwarf clawed frog</name>
    <dbReference type="NCBI Taxonomy" id="247094"/>
    <lineage>
        <taxon>Eukaryota</taxon>
        <taxon>Metazoa</taxon>
        <taxon>Chordata</taxon>
        <taxon>Craniata</taxon>
        <taxon>Vertebrata</taxon>
        <taxon>Euteleostomi</taxon>
        <taxon>Amphibia</taxon>
        <taxon>Batrachia</taxon>
        <taxon>Anura</taxon>
        <taxon>Pipoidea</taxon>
        <taxon>Pipidae</taxon>
        <taxon>Pipinae</taxon>
        <taxon>Hymenochirus</taxon>
    </lineage>
</organism>
<protein>
    <submittedName>
        <fullName evidence="2">Uncharacterized protein</fullName>
    </submittedName>
</protein>
<dbReference type="PANTHER" id="PTHR18863:SF5">
    <property type="entry name" value="TESTIS EXPRESSED GENE 21"/>
    <property type="match status" value="1"/>
</dbReference>
<feature type="coiled-coil region" evidence="1">
    <location>
        <begin position="317"/>
        <end position="351"/>
    </location>
</feature>
<feature type="coiled-coil region" evidence="1">
    <location>
        <begin position="416"/>
        <end position="610"/>
    </location>
</feature>
<comment type="caution">
    <text evidence="2">The sequence shown here is derived from an EMBL/GenBank/DDBJ whole genome shotgun (WGS) entry which is preliminary data.</text>
</comment>
<keyword evidence="3" id="KW-1185">Reference proteome</keyword>
<reference evidence="2" key="1">
    <citation type="thesis" date="2020" institute="ProQuest LLC" country="789 East Eisenhower Parkway, Ann Arbor, MI, USA">
        <title>Comparative Genomics and Chromosome Evolution.</title>
        <authorList>
            <person name="Mudd A.B."/>
        </authorList>
    </citation>
    <scope>NUCLEOTIDE SEQUENCE</scope>
    <source>
        <strain evidence="2">Female2</strain>
        <tissue evidence="2">Blood</tissue>
    </source>
</reference>
<dbReference type="EMBL" id="JAACNH010000003">
    <property type="protein sequence ID" value="KAG8449351.1"/>
    <property type="molecule type" value="Genomic_DNA"/>
</dbReference>
<name>A0A8T2K3Z4_9PIPI</name>
<sequence length="629" mass="73036">MKYRKAAEIAHSEHAALLVKNNSLQGEVFDLKNSLAAKDTILHEMKDELESCKESNARQLAHIQSLQKRITEMELMKGSIASKKDEKNAEVYSLKRENKELNERVEELENRLRIHLLEREKTEQKAHSLEKKIQESIEKLSSYLNMDVERQQDPLKVVLTKVETLIKEHFLQKTKMSSMEDVLANQKVEFKASRETIVKLVSETDRQKKAASDLAEEVMALKRERDEAIMEKQNAERERRILLERIKDNHLEFDSFKQELVKKEKKAYELERTLRTSDYEAKASHSLHQSFLTQLAAILGNGFSTVPRAEEAIKERIQEIYSNEQKWKATIEDLNQKVLQLTKQLEQQRDMYHEALTTSYKAEEMLQENQESLKHLKGKLASEEMIKDGFNMERKKLKTFLIQMAETLKVPQDISSDNLSSQYNALLNRAEEVSKKDKGLLNENKTLIYNLQKKLSSQAEKIELKSLQIEQLEKKMKQLEKEKEHQLLLSAENSASLTAQKLQKKVERLQGQLGDMKIANQTLTAQLVDMSDLKEASAQQKKTIEELRRSLEKLEKIKEKAAKKVVSLKSELDYTEHESRGDKERCQHMVEAVTNELHTAKRALEEVARREKQGLIFSEAKFPNRLESV</sequence>
<feature type="coiled-coil region" evidence="1">
    <location>
        <begin position="204"/>
        <end position="245"/>
    </location>
</feature>
<gene>
    <name evidence="2" type="ORF">GDO86_016122</name>
</gene>
<evidence type="ECO:0000256" key="1">
    <source>
        <dbReference type="SAM" id="Coils"/>
    </source>
</evidence>
<dbReference type="PANTHER" id="PTHR18863">
    <property type="entry name" value="TSEC-2-RELATED"/>
    <property type="match status" value="1"/>
</dbReference>
<proteinExistence type="predicted"/>
<dbReference type="AlphaFoldDB" id="A0A8T2K3Z4"/>
<dbReference type="Proteomes" id="UP000812440">
    <property type="component" value="Chromosome 8_10"/>
</dbReference>
<keyword evidence="1" id="KW-0175">Coiled coil</keyword>
<dbReference type="OrthoDB" id="5832575at2759"/>